<dbReference type="Gene3D" id="3.30.110.90">
    <property type="entry name" value="Amidohydrolase"/>
    <property type="match status" value="1"/>
</dbReference>
<dbReference type="Gene3D" id="2.30.40.10">
    <property type="entry name" value="Urease, subunit C, domain 1"/>
    <property type="match status" value="1"/>
</dbReference>
<dbReference type="Pfam" id="PF01979">
    <property type="entry name" value="Amidohydro_1"/>
    <property type="match status" value="1"/>
</dbReference>
<dbReference type="Proteomes" id="UP001138540">
    <property type="component" value="Unassembled WGS sequence"/>
</dbReference>
<feature type="signal peptide" evidence="1">
    <location>
        <begin position="1"/>
        <end position="24"/>
    </location>
</feature>
<gene>
    <name evidence="3" type="ORF">HNP60_001315</name>
</gene>
<dbReference type="EMBL" id="JACHKA010000001">
    <property type="protein sequence ID" value="MBB5985341.1"/>
    <property type="molecule type" value="Genomic_DNA"/>
</dbReference>
<dbReference type="InterPro" id="IPR032466">
    <property type="entry name" value="Metal_Hydrolase"/>
</dbReference>
<feature type="domain" description="Amidohydrolase-related" evidence="2">
    <location>
        <begin position="298"/>
        <end position="649"/>
    </location>
</feature>
<reference evidence="3 4" key="1">
    <citation type="submission" date="2020-08" db="EMBL/GenBank/DDBJ databases">
        <title>Exploring microbial biodiversity for novel pathways involved in the catabolism of aromatic compounds derived from lignin.</title>
        <authorList>
            <person name="Elkins J."/>
        </authorList>
    </citation>
    <scope>NUCLEOTIDE SEQUENCE [LARGE SCALE GENOMIC DNA]</scope>
    <source>
        <strain evidence="3 4">B1D3A</strain>
    </source>
</reference>
<sequence>MRSIRLLASSLAVASVLASSAALAETESFSVIYGQKPVGHMTADVENGKTSIVFDYKNNGRGPTIAETLATDASGLPTSWTVTGSTTFGSKVDERFSIRGRKATWTDSTGSGSATVSQPSLYVPQSGSPWSLWVQASQLLRDADNAMPALPGGTLRLAKGEAFQVKGEGGDLQVTTLTISGVDLNPSYLAVDPAGKLFAFMTPEFVVVRKGYEGEEARLRGIAERLSTQRYVDMQTRFGHRYGKPVRITNVRLFDPAAMALTAPVSVVVSGERISAVEPLDSPATPGEVRIDGGGGTLIPGLTDMHGHLDQDSAMLNILAGITTVRDMGNDNAVLDQLVDRMDRGEIAGPRVVRSGFIEGKSQFNANNGILVGNQAEALDAVRWYAARDFWQIKVYNSMNPAWVPAMVEEAHRLGLRVTGHVPAFTNADAMIAAGYDELTHINQVILGWVLAPDEDPRTLLRITALKRLPGLDLGSAPVRKTLDSMAAKKIALDPTLVIHEQALLGRDGTATPNMADVYDYMPVSVQRGLKQQMLDTSAAGDDAAYRAAFDQIVATIRAMHERGVFIVPGTDLGGAFNLHRELELYQKIGMTPAQILKRATLDVQAYMGRDQSTGSIAKGKLADFFLIPGDPLQDLKATKRIAMVMKGGVAYFPAEAYPEFGIKPLAQAPEVTGAE</sequence>
<dbReference type="Gene3D" id="3.40.50.10910">
    <property type="entry name" value="Amidohydrolase"/>
    <property type="match status" value="1"/>
</dbReference>
<dbReference type="PANTHER" id="PTHR43135">
    <property type="entry name" value="ALPHA-D-RIBOSE 1-METHYLPHOSPHONATE 5-TRIPHOSPHATE DIPHOSPHATASE"/>
    <property type="match status" value="1"/>
</dbReference>
<name>A0ABR6NE50_9SPHN</name>
<dbReference type="InterPro" id="IPR051781">
    <property type="entry name" value="Metallo-dep_Hydrolase"/>
</dbReference>
<feature type="chain" id="PRO_5045716481" evidence="1">
    <location>
        <begin position="25"/>
        <end position="676"/>
    </location>
</feature>
<evidence type="ECO:0000256" key="1">
    <source>
        <dbReference type="SAM" id="SignalP"/>
    </source>
</evidence>
<accession>A0ABR6NE50</accession>
<keyword evidence="4" id="KW-1185">Reference proteome</keyword>
<dbReference type="Gene3D" id="1.20.58.520">
    <property type="entry name" value="Amidohydrolase"/>
    <property type="match status" value="1"/>
</dbReference>
<comment type="caution">
    <text evidence="3">The sequence shown here is derived from an EMBL/GenBank/DDBJ whole genome shotgun (WGS) entry which is preliminary data.</text>
</comment>
<keyword evidence="1" id="KW-0732">Signal</keyword>
<dbReference type="PANTHER" id="PTHR43135:SF3">
    <property type="entry name" value="ALPHA-D-RIBOSE 1-METHYLPHOSPHONATE 5-TRIPHOSPHATE DIPHOSPHATASE"/>
    <property type="match status" value="1"/>
</dbReference>
<protein>
    <submittedName>
        <fullName evidence="3">Imidazolonepropionase-like amidohydrolase</fullName>
    </submittedName>
</protein>
<proteinExistence type="predicted"/>
<dbReference type="SUPFAM" id="SSF51556">
    <property type="entry name" value="Metallo-dependent hydrolases"/>
    <property type="match status" value="1"/>
</dbReference>
<evidence type="ECO:0000313" key="4">
    <source>
        <dbReference type="Proteomes" id="UP001138540"/>
    </source>
</evidence>
<dbReference type="InterPro" id="IPR011059">
    <property type="entry name" value="Metal-dep_hydrolase_composite"/>
</dbReference>
<evidence type="ECO:0000259" key="2">
    <source>
        <dbReference type="Pfam" id="PF01979"/>
    </source>
</evidence>
<dbReference type="InterPro" id="IPR006680">
    <property type="entry name" value="Amidohydro-rel"/>
</dbReference>
<dbReference type="RefSeq" id="WP_184151620.1">
    <property type="nucleotide sequence ID" value="NZ_JACHKA010000001.1"/>
</dbReference>
<dbReference type="SUPFAM" id="SSF51338">
    <property type="entry name" value="Composite domain of metallo-dependent hydrolases"/>
    <property type="match status" value="2"/>
</dbReference>
<organism evidence="3 4">
    <name type="scientific">Sphingobium lignivorans</name>
    <dbReference type="NCBI Taxonomy" id="2735886"/>
    <lineage>
        <taxon>Bacteria</taxon>
        <taxon>Pseudomonadati</taxon>
        <taxon>Pseudomonadota</taxon>
        <taxon>Alphaproteobacteria</taxon>
        <taxon>Sphingomonadales</taxon>
        <taxon>Sphingomonadaceae</taxon>
        <taxon>Sphingobium</taxon>
    </lineage>
</organism>
<evidence type="ECO:0000313" key="3">
    <source>
        <dbReference type="EMBL" id="MBB5985341.1"/>
    </source>
</evidence>